<dbReference type="PANTHER" id="PTHR47327:SF1">
    <property type="entry name" value="RE15579P"/>
    <property type="match status" value="1"/>
</dbReference>
<dbReference type="SMART" id="SM00473">
    <property type="entry name" value="PAN_AP"/>
    <property type="match status" value="3"/>
</dbReference>
<dbReference type="PROSITE" id="PS51034">
    <property type="entry name" value="ZP_2"/>
    <property type="match status" value="1"/>
</dbReference>
<keyword evidence="4" id="KW-1185">Reference proteome</keyword>
<dbReference type="OrthoDB" id="5825797at2759"/>
<dbReference type="InterPro" id="IPR052774">
    <property type="entry name" value="Celegans_DevNeuronal_Protein"/>
</dbReference>
<dbReference type="InterPro" id="IPR003609">
    <property type="entry name" value="Pan_app"/>
</dbReference>
<reference evidence="3" key="2">
    <citation type="submission" date="2022-06" db="UniProtKB">
        <authorList>
            <consortium name="EnsemblMetazoa"/>
        </authorList>
    </citation>
    <scope>IDENTIFICATION</scope>
    <source>
        <strain evidence="3">PS312</strain>
    </source>
</reference>
<dbReference type="GO" id="GO:0009653">
    <property type="term" value="P:anatomical structure morphogenesis"/>
    <property type="evidence" value="ECO:0000318"/>
    <property type="project" value="GO_Central"/>
</dbReference>
<dbReference type="EnsemblMetazoa" id="PPA45454.1">
    <property type="protein sequence ID" value="PPA45454.1"/>
    <property type="gene ID" value="WBGene00283823"/>
</dbReference>
<dbReference type="PANTHER" id="PTHR47327">
    <property type="entry name" value="FI18240P1-RELATED"/>
    <property type="match status" value="1"/>
</dbReference>
<dbReference type="AlphaFoldDB" id="A0A2A6BWE1"/>
<evidence type="ECO:0000256" key="2">
    <source>
        <dbReference type="SAM" id="SignalP"/>
    </source>
</evidence>
<organism evidence="3 4">
    <name type="scientific">Pristionchus pacificus</name>
    <name type="common">Parasitic nematode worm</name>
    <dbReference type="NCBI Taxonomy" id="54126"/>
    <lineage>
        <taxon>Eukaryota</taxon>
        <taxon>Metazoa</taxon>
        <taxon>Ecdysozoa</taxon>
        <taxon>Nematoda</taxon>
        <taxon>Chromadorea</taxon>
        <taxon>Rhabditida</taxon>
        <taxon>Rhabditina</taxon>
        <taxon>Diplogasteromorpha</taxon>
        <taxon>Diplogasteroidea</taxon>
        <taxon>Neodiplogasteridae</taxon>
        <taxon>Pristionchus</taxon>
    </lineage>
</organism>
<dbReference type="Pfam" id="PF00024">
    <property type="entry name" value="PAN_1"/>
    <property type="match status" value="2"/>
</dbReference>
<accession>A0A8R1Z4M2</accession>
<keyword evidence="2" id="KW-0732">Signal</keyword>
<feature type="signal peptide" evidence="2">
    <location>
        <begin position="1"/>
        <end position="16"/>
    </location>
</feature>
<evidence type="ECO:0000313" key="4">
    <source>
        <dbReference type="Proteomes" id="UP000005239"/>
    </source>
</evidence>
<accession>A0A2A6BWE1</accession>
<dbReference type="SUPFAM" id="SSF57414">
    <property type="entry name" value="Hairpin loop containing domain-like"/>
    <property type="match status" value="1"/>
</dbReference>
<name>A0A2A6BWE1_PRIPA</name>
<feature type="region of interest" description="Disordered" evidence="1">
    <location>
        <begin position="425"/>
        <end position="446"/>
    </location>
</feature>
<evidence type="ECO:0000313" key="3">
    <source>
        <dbReference type="EnsemblMetazoa" id="PPA45454.1"/>
    </source>
</evidence>
<dbReference type="Proteomes" id="UP000005239">
    <property type="component" value="Unassembled WGS sequence"/>
</dbReference>
<reference evidence="4" key="1">
    <citation type="journal article" date="2008" name="Nat. Genet.">
        <title>The Pristionchus pacificus genome provides a unique perspective on nematode lifestyle and parasitism.</title>
        <authorList>
            <person name="Dieterich C."/>
            <person name="Clifton S.W."/>
            <person name="Schuster L.N."/>
            <person name="Chinwalla A."/>
            <person name="Delehaunty K."/>
            <person name="Dinkelacker I."/>
            <person name="Fulton L."/>
            <person name="Fulton R."/>
            <person name="Godfrey J."/>
            <person name="Minx P."/>
            <person name="Mitreva M."/>
            <person name="Roeseler W."/>
            <person name="Tian H."/>
            <person name="Witte H."/>
            <person name="Yang S.P."/>
            <person name="Wilson R.K."/>
            <person name="Sommer R.J."/>
        </authorList>
    </citation>
    <scope>NUCLEOTIDE SEQUENCE [LARGE SCALE GENOMIC DNA]</scope>
    <source>
        <strain evidence="4">PS312</strain>
    </source>
</reference>
<sequence length="646" mass="71690">MDTIILLSLLLPYTSAFICSGSYNSLFHLPYPSNISNPSLKCFEECAKSDCDGVLLSEGKCFILSNSSFSLEDSTFSRKKCVSDLSHSSISQSASQLIVPDWEASIISTNTFDQCIVKCANDEKCSACQYFSDSHDCLVSRFESRNGPEPLPDIDGFNVSFARVISPIPKGDCSSSYHSFQFLPISTPIYGDVKLYNGSNGLEECISHCFDCTAIIYSSKYKECFIVSPSSSSSQSLNFIDDHFMILSSLCSPPSLPCNPLSSIYTARVTDSLSERITCLTRCLDDPSCRYGYALSHSECLTSSHPLQLAPTITRYCTNRENNEFDGAAVLYEESRFCGRGESINVTGINIVECMQLCITHPTKSCDAVSYDESVQTCSVFEGGKVERVDGNCSFLALNMVTFDTDKEFIQKLGDQITEELLSKKGKWRSGKKGESRKKNPRARGLKLKRKKKMPRIIEDGDEIEVKTVCNMDSIKVLVNSHGSEIGEVFVKDRSSLCNSTLSNSSERILEIRLDEWEKCGVNKKEFVYSFDVVVKRDSTSQIVTKKDGIYRVACDYSNAHTTTVSSILRMGENSYNKLPMNGKIKVGNELKMELRSKKNGKSKNVQVGQLLQLVFTSSSDGHFNVNSCTAMNEKKTESVEIIESG</sequence>
<protein>
    <submittedName>
        <fullName evidence="3">Cutl-18</fullName>
    </submittedName>
</protein>
<gene>
    <name evidence="3" type="primary">WBGene00283823</name>
</gene>
<dbReference type="InterPro" id="IPR001507">
    <property type="entry name" value="ZP_dom"/>
</dbReference>
<feature type="chain" id="PRO_5043489850" evidence="2">
    <location>
        <begin position="17"/>
        <end position="646"/>
    </location>
</feature>
<evidence type="ECO:0000256" key="1">
    <source>
        <dbReference type="SAM" id="MobiDB-lite"/>
    </source>
</evidence>
<proteinExistence type="predicted"/>